<reference evidence="1 2" key="1">
    <citation type="submission" date="2023-03" db="EMBL/GenBank/DDBJ databases">
        <authorList>
            <person name="Pearce D."/>
        </authorList>
    </citation>
    <scope>NUCLEOTIDE SEQUENCE [LARGE SCALE GENOMIC DNA]</scope>
    <source>
        <strain evidence="1">Msz</strain>
    </source>
</reference>
<evidence type="ECO:0000313" key="1">
    <source>
        <dbReference type="EMBL" id="CAI8938519.1"/>
    </source>
</evidence>
<gene>
    <name evidence="1" type="ORF">MSZNOR_4191</name>
</gene>
<name>A0ABN8X877_9GAMM</name>
<proteinExistence type="predicted"/>
<dbReference type="Proteomes" id="UP001162030">
    <property type="component" value="Chromosome"/>
</dbReference>
<dbReference type="EMBL" id="OX458333">
    <property type="protein sequence ID" value="CAI8938519.1"/>
    <property type="molecule type" value="Genomic_DNA"/>
</dbReference>
<accession>A0ABN8X877</accession>
<organism evidence="1 2">
    <name type="scientific">Methylocaldum szegediense</name>
    <dbReference type="NCBI Taxonomy" id="73780"/>
    <lineage>
        <taxon>Bacteria</taxon>
        <taxon>Pseudomonadati</taxon>
        <taxon>Pseudomonadota</taxon>
        <taxon>Gammaproteobacteria</taxon>
        <taxon>Methylococcales</taxon>
        <taxon>Methylococcaceae</taxon>
        <taxon>Methylocaldum</taxon>
    </lineage>
</organism>
<sequence length="140" mass="15696">MCTHDQAMSSCQIHRDCLNYNELVCVNGANGKTPNLRCFKIKKLKQSNCFKRPWKPSVKIHVAHHGGLLISGKHWSTARNCLPFLSNRKSLRETVVKLTDIQRASHLEQAEAQQEGEQSAFTSWTAVGKVSSPGTPRLQL</sequence>
<keyword evidence="2" id="KW-1185">Reference proteome</keyword>
<evidence type="ECO:0000313" key="2">
    <source>
        <dbReference type="Proteomes" id="UP001162030"/>
    </source>
</evidence>
<protein>
    <submittedName>
        <fullName evidence="1">Uncharacterized protein</fullName>
    </submittedName>
</protein>